<comment type="caution">
    <text evidence="1">The sequence shown here is derived from an EMBL/GenBank/DDBJ whole genome shotgun (WGS) entry which is preliminary data.</text>
</comment>
<evidence type="ECO:0000313" key="1">
    <source>
        <dbReference type="EMBL" id="MBD2692650.1"/>
    </source>
</evidence>
<keyword evidence="2" id="KW-1185">Reference proteome</keyword>
<accession>A0ABR8J3D0</accession>
<dbReference type="RefSeq" id="WP_190907017.1">
    <property type="nucleotide sequence ID" value="NZ_JACJTQ010000017.1"/>
</dbReference>
<proteinExistence type="predicted"/>
<protein>
    <submittedName>
        <fullName evidence="1">Uncharacterized protein</fullName>
    </submittedName>
</protein>
<evidence type="ECO:0000313" key="2">
    <source>
        <dbReference type="Proteomes" id="UP000660381"/>
    </source>
</evidence>
<dbReference type="Proteomes" id="UP000660381">
    <property type="component" value="Unassembled WGS sequence"/>
</dbReference>
<sequence>MTQTSSSNQSIQRSLLPYDDDYVLIRKRTLVVNTATTSQMAEFLSQKCDVSADDMAAFFGIPIIGYVDGLPDDKVSAIVGDLIAESWRNQDNEQSRTVVVIENKENK</sequence>
<name>A0ABR8J3D0_9NOST</name>
<organism evidence="1 2">
    <name type="scientific">Anabaena catenula FACHB-362</name>
    <dbReference type="NCBI Taxonomy" id="2692877"/>
    <lineage>
        <taxon>Bacteria</taxon>
        <taxon>Bacillati</taxon>
        <taxon>Cyanobacteriota</taxon>
        <taxon>Cyanophyceae</taxon>
        <taxon>Nostocales</taxon>
        <taxon>Nostocaceae</taxon>
        <taxon>Anabaena</taxon>
    </lineage>
</organism>
<dbReference type="EMBL" id="JACJTQ010000017">
    <property type="protein sequence ID" value="MBD2692650.1"/>
    <property type="molecule type" value="Genomic_DNA"/>
</dbReference>
<reference evidence="1 2" key="1">
    <citation type="journal article" date="2020" name="ISME J.">
        <title>Comparative genomics reveals insights into cyanobacterial evolution and habitat adaptation.</title>
        <authorList>
            <person name="Chen M.Y."/>
            <person name="Teng W.K."/>
            <person name="Zhao L."/>
            <person name="Hu C.X."/>
            <person name="Zhou Y.K."/>
            <person name="Han B.P."/>
            <person name="Song L.R."/>
            <person name="Shu W.S."/>
        </authorList>
    </citation>
    <scope>NUCLEOTIDE SEQUENCE [LARGE SCALE GENOMIC DNA]</scope>
    <source>
        <strain evidence="1 2">FACHB-362</strain>
    </source>
</reference>
<gene>
    <name evidence="1" type="ORF">H6G68_12930</name>
</gene>